<evidence type="ECO:0000256" key="1">
    <source>
        <dbReference type="ARBA" id="ARBA00010407"/>
    </source>
</evidence>
<dbReference type="InterPro" id="IPR038765">
    <property type="entry name" value="Papain-like_cys_pep_sf"/>
</dbReference>
<dbReference type="InterPro" id="IPR003323">
    <property type="entry name" value="OTU_dom"/>
</dbReference>
<sequence>MNRDMDLIRYGNDLFHYLPDNIQPGTADPFERLQQRLDEFQYVVRPVVGDDGNCVPRSIAHQLFSNEEHHPYVRETVAAQLRVFWERYIYQRSAGAYERYVDKMATQTKWCDFTFCQAAADVFRVKFFEIVSYDSYAKCIILPHDRVFKKVIFICSSDEHTDSMFPVGVQQERVPPVSDVRLRLMRNTGLFTAQDLNRNLHTHFA</sequence>
<dbReference type="CDD" id="cd22751">
    <property type="entry name" value="OTU_plant_OTU9-like"/>
    <property type="match status" value="1"/>
</dbReference>
<dbReference type="SUPFAM" id="SSF54001">
    <property type="entry name" value="Cysteine proteinases"/>
    <property type="match status" value="1"/>
</dbReference>
<evidence type="ECO:0000259" key="2">
    <source>
        <dbReference type="Pfam" id="PF02338"/>
    </source>
</evidence>
<keyword evidence="4" id="KW-1185">Reference proteome</keyword>
<dbReference type="EMBL" id="PKPP01003675">
    <property type="protein sequence ID" value="PWA68257.1"/>
    <property type="molecule type" value="Genomic_DNA"/>
</dbReference>
<dbReference type="GO" id="GO:0004843">
    <property type="term" value="F:cysteine-type deubiquitinase activity"/>
    <property type="evidence" value="ECO:0007669"/>
    <property type="project" value="TreeGrafter"/>
</dbReference>
<accession>A0A2U1N439</accession>
<organism evidence="3 4">
    <name type="scientific">Artemisia annua</name>
    <name type="common">Sweet wormwood</name>
    <dbReference type="NCBI Taxonomy" id="35608"/>
    <lineage>
        <taxon>Eukaryota</taxon>
        <taxon>Viridiplantae</taxon>
        <taxon>Streptophyta</taxon>
        <taxon>Embryophyta</taxon>
        <taxon>Tracheophyta</taxon>
        <taxon>Spermatophyta</taxon>
        <taxon>Magnoliopsida</taxon>
        <taxon>eudicotyledons</taxon>
        <taxon>Gunneridae</taxon>
        <taxon>Pentapetalae</taxon>
        <taxon>asterids</taxon>
        <taxon>campanulids</taxon>
        <taxon>Asterales</taxon>
        <taxon>Asteraceae</taxon>
        <taxon>Asteroideae</taxon>
        <taxon>Anthemideae</taxon>
        <taxon>Artemisiinae</taxon>
        <taxon>Artemisia</taxon>
    </lineage>
</organism>
<dbReference type="AlphaFoldDB" id="A0A2U1N439"/>
<feature type="domain" description="OTU" evidence="2">
    <location>
        <begin position="51"/>
        <end position="126"/>
    </location>
</feature>
<dbReference type="Proteomes" id="UP000245207">
    <property type="component" value="Unassembled WGS sequence"/>
</dbReference>
<comment type="similarity">
    <text evidence="1">Belongs to the peptidase C85 family.</text>
</comment>
<proteinExistence type="inferred from homology"/>
<dbReference type="STRING" id="35608.A0A2U1N439"/>
<dbReference type="Gene3D" id="3.90.70.80">
    <property type="match status" value="1"/>
</dbReference>
<dbReference type="PANTHER" id="PTHR12419:SF11">
    <property type="entry name" value="OTU DOMAIN-CONTAINING PROTEIN DDB_G0284757"/>
    <property type="match status" value="1"/>
</dbReference>
<evidence type="ECO:0000313" key="3">
    <source>
        <dbReference type="EMBL" id="PWA68257.1"/>
    </source>
</evidence>
<comment type="caution">
    <text evidence="3">The sequence shown here is derived from an EMBL/GenBank/DDBJ whole genome shotgun (WGS) entry which is preliminary data.</text>
</comment>
<name>A0A2U1N439_ARTAN</name>
<gene>
    <name evidence="3" type="ORF">CTI12_AA310100</name>
</gene>
<dbReference type="OrthoDB" id="5987807at2759"/>
<dbReference type="Pfam" id="PF02338">
    <property type="entry name" value="OTU"/>
    <property type="match status" value="1"/>
</dbReference>
<dbReference type="InterPro" id="IPR050704">
    <property type="entry name" value="Peptidase_C85-like"/>
</dbReference>
<evidence type="ECO:0000313" key="4">
    <source>
        <dbReference type="Proteomes" id="UP000245207"/>
    </source>
</evidence>
<dbReference type="GO" id="GO:0016579">
    <property type="term" value="P:protein deubiquitination"/>
    <property type="evidence" value="ECO:0007669"/>
    <property type="project" value="TreeGrafter"/>
</dbReference>
<dbReference type="PANTHER" id="PTHR12419">
    <property type="entry name" value="OTU DOMAIN CONTAINING PROTEIN"/>
    <property type="match status" value="1"/>
</dbReference>
<reference evidence="3 4" key="1">
    <citation type="journal article" date="2018" name="Mol. Plant">
        <title>The genome of Artemisia annua provides insight into the evolution of Asteraceae family and artemisinin biosynthesis.</title>
        <authorList>
            <person name="Shen Q."/>
            <person name="Zhang L."/>
            <person name="Liao Z."/>
            <person name="Wang S."/>
            <person name="Yan T."/>
            <person name="Shi P."/>
            <person name="Liu M."/>
            <person name="Fu X."/>
            <person name="Pan Q."/>
            <person name="Wang Y."/>
            <person name="Lv Z."/>
            <person name="Lu X."/>
            <person name="Zhang F."/>
            <person name="Jiang W."/>
            <person name="Ma Y."/>
            <person name="Chen M."/>
            <person name="Hao X."/>
            <person name="Li L."/>
            <person name="Tang Y."/>
            <person name="Lv G."/>
            <person name="Zhou Y."/>
            <person name="Sun X."/>
            <person name="Brodelius P.E."/>
            <person name="Rose J.K.C."/>
            <person name="Tang K."/>
        </authorList>
    </citation>
    <scope>NUCLEOTIDE SEQUENCE [LARGE SCALE GENOMIC DNA]</scope>
    <source>
        <strain evidence="4">cv. Huhao1</strain>
        <tissue evidence="3">Leaf</tissue>
    </source>
</reference>
<protein>
    <submittedName>
        <fullName evidence="3">OTU domain-containing protein</fullName>
    </submittedName>
</protein>